<dbReference type="InterPro" id="IPR001810">
    <property type="entry name" value="F-box_dom"/>
</dbReference>
<dbReference type="Gene3D" id="3.80.10.10">
    <property type="entry name" value="Ribonuclease Inhibitor"/>
    <property type="match status" value="1"/>
</dbReference>
<reference evidence="4" key="1">
    <citation type="submission" date="2025-08" db="UniProtKB">
        <authorList>
            <consortium name="RefSeq"/>
        </authorList>
    </citation>
    <scope>IDENTIFICATION</scope>
    <source>
        <tissue evidence="4">Blood</tissue>
    </source>
</reference>
<keyword evidence="1" id="KW-0833">Ubl conjugation pathway</keyword>
<evidence type="ECO:0000313" key="4">
    <source>
        <dbReference type="RefSeq" id="XP_054859728.1"/>
    </source>
</evidence>
<protein>
    <submittedName>
        <fullName evidence="4">F-box/LRR-repeat protein 12</fullName>
    </submittedName>
</protein>
<organism evidence="3 4">
    <name type="scientific">Eublepharis macularius</name>
    <name type="common">Leopard gecko</name>
    <name type="synonym">Cyrtodactylus macularius</name>
    <dbReference type="NCBI Taxonomy" id="481883"/>
    <lineage>
        <taxon>Eukaryota</taxon>
        <taxon>Metazoa</taxon>
        <taxon>Chordata</taxon>
        <taxon>Craniata</taxon>
        <taxon>Vertebrata</taxon>
        <taxon>Euteleostomi</taxon>
        <taxon>Lepidosauria</taxon>
        <taxon>Squamata</taxon>
        <taxon>Bifurcata</taxon>
        <taxon>Gekkota</taxon>
        <taxon>Eublepharidae</taxon>
        <taxon>Eublepharinae</taxon>
        <taxon>Eublepharis</taxon>
    </lineage>
</organism>
<feature type="domain" description="F-box" evidence="2">
    <location>
        <begin position="3"/>
        <end position="49"/>
    </location>
</feature>
<dbReference type="InterPro" id="IPR032675">
    <property type="entry name" value="LRR_dom_sf"/>
</dbReference>
<evidence type="ECO:0000313" key="3">
    <source>
        <dbReference type="Proteomes" id="UP001190640"/>
    </source>
</evidence>
<dbReference type="Proteomes" id="UP001190640">
    <property type="component" value="Chromosome 19"/>
</dbReference>
<dbReference type="PROSITE" id="PS50181">
    <property type="entry name" value="FBOX"/>
    <property type="match status" value="1"/>
</dbReference>
<dbReference type="Pfam" id="PF12937">
    <property type="entry name" value="F-box-like"/>
    <property type="match status" value="1"/>
</dbReference>
<dbReference type="AlphaFoldDB" id="A0AA97LKE8"/>
<dbReference type="SUPFAM" id="SSF81383">
    <property type="entry name" value="F-box domain"/>
    <property type="match status" value="1"/>
</dbReference>
<dbReference type="SMART" id="SM00367">
    <property type="entry name" value="LRR_CC"/>
    <property type="match status" value="2"/>
</dbReference>
<dbReference type="PANTHER" id="PTHR16134:SF153">
    <property type="entry name" value="F-BOX_LRR-REPEAT PROTEIN 12"/>
    <property type="match status" value="1"/>
</dbReference>
<dbReference type="SUPFAM" id="SSF52047">
    <property type="entry name" value="RNI-like"/>
    <property type="match status" value="1"/>
</dbReference>
<gene>
    <name evidence="4" type="primary">FBXL12</name>
</gene>
<dbReference type="PANTHER" id="PTHR16134">
    <property type="entry name" value="F-BOX/TPR REPEAT PROTEIN POF3"/>
    <property type="match status" value="1"/>
</dbReference>
<dbReference type="InterPro" id="IPR036047">
    <property type="entry name" value="F-box-like_dom_sf"/>
</dbReference>
<sequence>MPAETLSALPDSLLLRILELLPPRDRLGGARVCRRWRRLVQDKLLWRHTDLTSYKMTSKLLWHLLRNHLRGNLRTLRARGSLHSVRKQEVFSPALMQALGKQCPNFHHLCLTETDLRSLPYDCMPPSLTTLELSRCEIPSAWFQAPDSSQPPQAFPRIQRLIIRNVPAFSNQHLANIASQGTLKTLILSDTYRVTDGGIQTAAPLLGDLESLSLRQCNIGDSATHFIGRHMKRLRHLDLSGSSSLTDTGLPCLSSLANLEELHLQACCGLSPEAVTATCQALPRLKRLDLSRTGFNDRTTHQIQAGLPNCVVMCTTSSRDAKVES</sequence>
<dbReference type="SMART" id="SM00256">
    <property type="entry name" value="FBOX"/>
    <property type="match status" value="1"/>
</dbReference>
<accession>A0AA97LKE8</accession>
<dbReference type="InterPro" id="IPR006553">
    <property type="entry name" value="Leu-rich_rpt_Cys-con_subtyp"/>
</dbReference>
<keyword evidence="3" id="KW-1185">Reference proteome</keyword>
<evidence type="ECO:0000259" key="2">
    <source>
        <dbReference type="PROSITE" id="PS50181"/>
    </source>
</evidence>
<dbReference type="KEGG" id="emc:129346400"/>
<proteinExistence type="predicted"/>
<dbReference type="RefSeq" id="XP_054859728.1">
    <property type="nucleotide sequence ID" value="XM_055003753.1"/>
</dbReference>
<name>A0AA97LKE8_EUBMA</name>
<dbReference type="CTD" id="54850"/>
<dbReference type="GeneID" id="129346400"/>
<evidence type="ECO:0000256" key="1">
    <source>
        <dbReference type="ARBA" id="ARBA00022786"/>
    </source>
</evidence>